<dbReference type="InterPro" id="IPR045514">
    <property type="entry name" value="DUF6478"/>
</dbReference>
<name>A0A4R2KRB5_9RHOB</name>
<gene>
    <name evidence="1" type="ORF">EV655_102281</name>
</gene>
<dbReference type="RefSeq" id="WP_132541927.1">
    <property type="nucleotide sequence ID" value="NZ_SLWW01000002.1"/>
</dbReference>
<protein>
    <submittedName>
        <fullName evidence="1">Uncharacterized protein</fullName>
    </submittedName>
</protein>
<evidence type="ECO:0000313" key="2">
    <source>
        <dbReference type="Proteomes" id="UP000295142"/>
    </source>
</evidence>
<evidence type="ECO:0000313" key="1">
    <source>
        <dbReference type="EMBL" id="TCO73516.1"/>
    </source>
</evidence>
<proteinExistence type="predicted"/>
<dbReference type="OrthoDB" id="7827015at2"/>
<sequence length="257" mass="29126">MQAKPATLFDRFLFRHALAAWGRAADRAGTLDVADLRPLRARAAQLRRRVDRVIHAADGRLNQPPDAARGVRRPLGCDWAWRPEIFRGPLSPAGAAAVGNRTQFGTEARIFHDCIRPELTLRQIRNTRAEDLAPHGLRLDVFRFDGTFLSLAIDLPADGVAGLRRRHLIRLETVIEAETPLDIFARLNVRHGPNTEQLVRELPKDTSAAVVEFDLGYTDLNERRVEKMWLDLIFEGPQMNQITLRDVTLSRRPRAEL</sequence>
<dbReference type="Pfam" id="PF20086">
    <property type="entry name" value="DUF6478"/>
    <property type="match status" value="1"/>
</dbReference>
<reference evidence="1 2" key="1">
    <citation type="submission" date="2019-03" db="EMBL/GenBank/DDBJ databases">
        <title>Genomic Encyclopedia of Type Strains, Phase IV (KMG-IV): sequencing the most valuable type-strain genomes for metagenomic binning, comparative biology and taxonomic classification.</title>
        <authorList>
            <person name="Goeker M."/>
        </authorList>
    </citation>
    <scope>NUCLEOTIDE SEQUENCE [LARGE SCALE GENOMIC DNA]</scope>
    <source>
        <strain evidence="1 2">DSM 4868</strain>
    </source>
</reference>
<dbReference type="AlphaFoldDB" id="A0A4R2KRB5"/>
<accession>A0A4R2KRB5</accession>
<dbReference type="Proteomes" id="UP000295142">
    <property type="component" value="Unassembled WGS sequence"/>
</dbReference>
<dbReference type="EMBL" id="SLWW01000002">
    <property type="protein sequence ID" value="TCO73516.1"/>
    <property type="molecule type" value="Genomic_DNA"/>
</dbReference>
<keyword evidence="2" id="KW-1185">Reference proteome</keyword>
<organism evidence="1 2">
    <name type="scientific">Rhodovulum euryhalinum</name>
    <dbReference type="NCBI Taxonomy" id="35805"/>
    <lineage>
        <taxon>Bacteria</taxon>
        <taxon>Pseudomonadati</taxon>
        <taxon>Pseudomonadota</taxon>
        <taxon>Alphaproteobacteria</taxon>
        <taxon>Rhodobacterales</taxon>
        <taxon>Paracoccaceae</taxon>
        <taxon>Rhodovulum</taxon>
    </lineage>
</organism>
<comment type="caution">
    <text evidence="1">The sequence shown here is derived from an EMBL/GenBank/DDBJ whole genome shotgun (WGS) entry which is preliminary data.</text>
</comment>